<dbReference type="EMBL" id="LAZR01040153">
    <property type="protein sequence ID" value="KKL15199.1"/>
    <property type="molecule type" value="Genomic_DNA"/>
</dbReference>
<comment type="caution">
    <text evidence="1">The sequence shown here is derived from an EMBL/GenBank/DDBJ whole genome shotgun (WGS) entry which is preliminary data.</text>
</comment>
<dbReference type="AlphaFoldDB" id="A0A0F9B023"/>
<gene>
    <name evidence="1" type="ORF">LCGC14_2507990</name>
</gene>
<protein>
    <submittedName>
        <fullName evidence="1">Uncharacterized protein</fullName>
    </submittedName>
</protein>
<name>A0A0F9B023_9ZZZZ</name>
<evidence type="ECO:0000313" key="1">
    <source>
        <dbReference type="EMBL" id="KKL15199.1"/>
    </source>
</evidence>
<organism evidence="1">
    <name type="scientific">marine sediment metagenome</name>
    <dbReference type="NCBI Taxonomy" id="412755"/>
    <lineage>
        <taxon>unclassified sequences</taxon>
        <taxon>metagenomes</taxon>
        <taxon>ecological metagenomes</taxon>
    </lineage>
</organism>
<reference evidence="1" key="1">
    <citation type="journal article" date="2015" name="Nature">
        <title>Complex archaea that bridge the gap between prokaryotes and eukaryotes.</title>
        <authorList>
            <person name="Spang A."/>
            <person name="Saw J.H."/>
            <person name="Jorgensen S.L."/>
            <person name="Zaremba-Niedzwiedzka K."/>
            <person name="Martijn J."/>
            <person name="Lind A.E."/>
            <person name="van Eijk R."/>
            <person name="Schleper C."/>
            <person name="Guy L."/>
            <person name="Ettema T.J."/>
        </authorList>
    </citation>
    <scope>NUCLEOTIDE SEQUENCE</scope>
</reference>
<proteinExistence type="predicted"/>
<sequence>MATVIAPFDRFAGLRQGALNFVMGRIQQQKAQQAAQQLQGLGLPGGLTSPVAQQFAGQQALGQQDILGRIAAAQARPSEFKLIKQLIDDPGSPTKFSVVQRNQQGNIIGQRTATPKEVRQGVVADPQTGLSAKDKTDFAIAQSNAFAARPVIKNFRIVESMERNLQIALKKSLSDATLSKGPSDEVLVTALKKMIEPDSVVRESEFARTPEGISLINKLRASVEKVFKGGVGITNQDRQAIGNLANQIFEGMKVSFNTVFDEFSFRADKLGLDKSVVFGGVKRFDVASGQGEGLTPTEQTRLAELERLEAQ</sequence>
<accession>A0A0F9B023</accession>